<proteinExistence type="predicted"/>
<dbReference type="PROSITE" id="PS51323">
    <property type="entry name" value="IGFBP_N_2"/>
    <property type="match status" value="1"/>
</dbReference>
<dbReference type="GO" id="GO:0001558">
    <property type="term" value="P:regulation of cell growth"/>
    <property type="evidence" value="ECO:0007669"/>
    <property type="project" value="InterPro"/>
</dbReference>
<evidence type="ECO:0000313" key="8">
    <source>
        <dbReference type="Proteomes" id="UP000600918"/>
    </source>
</evidence>
<dbReference type="InterPro" id="IPR000867">
    <property type="entry name" value="IGFBP-like"/>
</dbReference>
<keyword evidence="8" id="KW-1185">Reference proteome</keyword>
<feature type="domain" description="IGFBP N-terminal" evidence="6">
    <location>
        <begin position="21"/>
        <end position="99"/>
    </location>
</feature>
<dbReference type="GO" id="GO:0005576">
    <property type="term" value="C:extracellular region"/>
    <property type="evidence" value="ECO:0007669"/>
    <property type="project" value="UniProtKB-SubCell"/>
</dbReference>
<dbReference type="Gene3D" id="4.10.40.20">
    <property type="match status" value="1"/>
</dbReference>
<keyword evidence="4" id="KW-1015">Disulfide bond</keyword>
<dbReference type="InterPro" id="IPR011390">
    <property type="entry name" value="IGFBP_rP_mac25"/>
</dbReference>
<dbReference type="EMBL" id="JACSDY010000003">
    <property type="protein sequence ID" value="KAF7431669.1"/>
    <property type="molecule type" value="Genomic_DNA"/>
</dbReference>
<comment type="caution">
    <text evidence="7">The sequence shown here is derived from an EMBL/GenBank/DDBJ whole genome shotgun (WGS) entry which is preliminary data.</text>
</comment>
<dbReference type="AlphaFoldDB" id="A0A834P7T9"/>
<evidence type="ECO:0000259" key="6">
    <source>
        <dbReference type="PROSITE" id="PS51323"/>
    </source>
</evidence>
<feature type="signal peptide" evidence="5">
    <location>
        <begin position="1"/>
        <end position="22"/>
    </location>
</feature>
<evidence type="ECO:0000256" key="2">
    <source>
        <dbReference type="ARBA" id="ARBA00022525"/>
    </source>
</evidence>
<accession>A0A834P7T9</accession>
<comment type="subcellular location">
    <subcellularLocation>
        <location evidence="1">Secreted</location>
    </subcellularLocation>
</comment>
<reference evidence="7" key="1">
    <citation type="journal article" date="2020" name="G3 (Bethesda)">
        <title>High-Quality Assemblies for Three Invasive Social Wasps from the &lt;i&gt;Vespula&lt;/i&gt; Genus.</title>
        <authorList>
            <person name="Harrop T.W.R."/>
            <person name="Guhlin J."/>
            <person name="McLaughlin G.M."/>
            <person name="Permina E."/>
            <person name="Stockwell P."/>
            <person name="Gilligan J."/>
            <person name="Le Lec M.F."/>
            <person name="Gruber M.A.M."/>
            <person name="Quinn O."/>
            <person name="Lovegrove M."/>
            <person name="Duncan E.J."/>
            <person name="Remnant E.J."/>
            <person name="Van Eeckhoven J."/>
            <person name="Graham B."/>
            <person name="Knapp R.A."/>
            <person name="Langford K.W."/>
            <person name="Kronenberg Z."/>
            <person name="Press M.O."/>
            <person name="Eacker S.M."/>
            <person name="Wilson-Rankin E.E."/>
            <person name="Purcell J."/>
            <person name="Lester P.J."/>
            <person name="Dearden P.K."/>
        </authorList>
    </citation>
    <scope>NUCLEOTIDE SEQUENCE</scope>
    <source>
        <strain evidence="7">Volc-1</strain>
    </source>
</reference>
<name>A0A834P7T9_VESPE</name>
<evidence type="ECO:0000256" key="1">
    <source>
        <dbReference type="ARBA" id="ARBA00004613"/>
    </source>
</evidence>
<keyword evidence="3 5" id="KW-0732">Signal</keyword>
<feature type="chain" id="PRO_5032874720" description="IGFBP N-terminal domain-containing protein" evidence="5">
    <location>
        <begin position="23"/>
        <end position="193"/>
    </location>
</feature>
<protein>
    <recommendedName>
        <fullName evidence="6">IGFBP N-terminal domain-containing protein</fullName>
    </recommendedName>
</protein>
<dbReference type="SUPFAM" id="SSF57184">
    <property type="entry name" value="Growth factor receptor domain"/>
    <property type="match status" value="1"/>
</dbReference>
<dbReference type="GO" id="GO:0009966">
    <property type="term" value="P:regulation of signal transduction"/>
    <property type="evidence" value="ECO:0007669"/>
    <property type="project" value="TreeGrafter"/>
</dbReference>
<dbReference type="Proteomes" id="UP000600918">
    <property type="component" value="Unassembled WGS sequence"/>
</dbReference>
<keyword evidence="2" id="KW-0964">Secreted</keyword>
<organism evidence="7 8">
    <name type="scientific">Vespula pensylvanica</name>
    <name type="common">Western yellow jacket</name>
    <name type="synonym">Wasp</name>
    <dbReference type="NCBI Taxonomy" id="30213"/>
    <lineage>
        <taxon>Eukaryota</taxon>
        <taxon>Metazoa</taxon>
        <taxon>Ecdysozoa</taxon>
        <taxon>Arthropoda</taxon>
        <taxon>Hexapoda</taxon>
        <taxon>Insecta</taxon>
        <taxon>Pterygota</taxon>
        <taxon>Neoptera</taxon>
        <taxon>Endopterygota</taxon>
        <taxon>Hymenoptera</taxon>
        <taxon>Apocrita</taxon>
        <taxon>Aculeata</taxon>
        <taxon>Vespoidea</taxon>
        <taxon>Vespidae</taxon>
        <taxon>Vespinae</taxon>
        <taxon>Vespula</taxon>
    </lineage>
</organism>
<gene>
    <name evidence="7" type="ORF">H0235_004593</name>
</gene>
<dbReference type="InterPro" id="IPR009030">
    <property type="entry name" value="Growth_fac_rcpt_cys_sf"/>
</dbReference>
<dbReference type="GO" id="GO:0005520">
    <property type="term" value="F:insulin-like growth factor binding"/>
    <property type="evidence" value="ECO:0007669"/>
    <property type="project" value="InterPro"/>
</dbReference>
<evidence type="ECO:0000256" key="3">
    <source>
        <dbReference type="ARBA" id="ARBA00022729"/>
    </source>
</evidence>
<dbReference type="Pfam" id="PF00219">
    <property type="entry name" value="IGFBP"/>
    <property type="match status" value="1"/>
</dbReference>
<evidence type="ECO:0000256" key="4">
    <source>
        <dbReference type="ARBA" id="ARBA00023157"/>
    </source>
</evidence>
<sequence length="193" mass="20656">MRASLLLLGGIIVVLSIAVARALSCVCSPLECDVLTDEDCPGGLTWDPCRCCKVCARVEGEPCGGLFGFSGSCAVGLQCVIKNLLPHTREVDEGVCATSNISDFLASIKNLSRRVNGGRRIDADGDAVSVGDGGNMNGGDYVTFPIKRYTTWCQSQCGIPRSGLIERRRHWIPFPPSYPHTPTISPKSLDVIV</sequence>
<dbReference type="PANTHER" id="PTHR14186">
    <property type="entry name" value="INSULIN-LIKE GROWTH FACTOR BINDING PROTEIN-RELATED"/>
    <property type="match status" value="1"/>
</dbReference>
<dbReference type="PANTHER" id="PTHR14186:SF20">
    <property type="entry name" value="CYSTEINE-RICH MOTOR NEURON 1 PROTEIN-LIKE"/>
    <property type="match status" value="1"/>
</dbReference>
<evidence type="ECO:0000313" key="7">
    <source>
        <dbReference type="EMBL" id="KAF7431669.1"/>
    </source>
</evidence>
<evidence type="ECO:0000256" key="5">
    <source>
        <dbReference type="SAM" id="SignalP"/>
    </source>
</evidence>